<dbReference type="PANTHER" id="PTHR13779:SF7">
    <property type="entry name" value="ATPASE WRNIP1"/>
    <property type="match status" value="1"/>
</dbReference>
<dbReference type="InterPro" id="IPR008824">
    <property type="entry name" value="RuvB-like_N"/>
</dbReference>
<dbReference type="KEGG" id="acib:ACBT_2276"/>
<dbReference type="Pfam" id="PF12002">
    <property type="entry name" value="MgsA_C"/>
    <property type="match status" value="1"/>
</dbReference>
<dbReference type="GO" id="GO:0005524">
    <property type="term" value="F:ATP binding"/>
    <property type="evidence" value="ECO:0007669"/>
    <property type="project" value="UniProtKB-KW"/>
</dbReference>
<dbReference type="Gene3D" id="1.10.3710.10">
    <property type="entry name" value="DNA polymerase III clamp loader subunits, C-terminal domain"/>
    <property type="match status" value="1"/>
</dbReference>
<keyword evidence="3" id="KW-0547">Nucleotide-binding</keyword>
<dbReference type="SUPFAM" id="SSF52540">
    <property type="entry name" value="P-loop containing nucleoside triphosphate hydrolases"/>
    <property type="match status" value="1"/>
</dbReference>
<comment type="function">
    <text evidence="1">DNA-dependent ATPase that plays important roles in cellular responses to stalled DNA replication processes.</text>
</comment>
<dbReference type="RefSeq" id="WP_024774313.1">
    <property type="nucleotide sequence ID" value="NZ_CP054051.1"/>
</dbReference>
<protein>
    <recommendedName>
        <fullName evidence="2">Replication-associated recombination protein A</fullName>
    </recommendedName>
</protein>
<accession>A0A7L5JSP4</accession>
<dbReference type="InterPro" id="IPR003593">
    <property type="entry name" value="AAA+_ATPase"/>
</dbReference>
<dbReference type="EMBL" id="CP054051">
    <property type="protein sequence ID" value="QKJ28156.1"/>
    <property type="molecule type" value="Genomic_DNA"/>
</dbReference>
<dbReference type="Gene3D" id="3.40.50.300">
    <property type="entry name" value="P-loop containing nucleotide triphosphate hydrolases"/>
    <property type="match status" value="1"/>
</dbReference>
<organism evidence="6 7">
    <name type="scientific">Aliarcobacter cibarius</name>
    <dbReference type="NCBI Taxonomy" id="255507"/>
    <lineage>
        <taxon>Bacteria</taxon>
        <taxon>Pseudomonadati</taxon>
        <taxon>Campylobacterota</taxon>
        <taxon>Epsilonproteobacteria</taxon>
        <taxon>Campylobacterales</taxon>
        <taxon>Arcobacteraceae</taxon>
        <taxon>Aliarcobacter</taxon>
    </lineage>
</organism>
<gene>
    <name evidence="6" type="primary">rarA</name>
    <name evidence="6" type="ORF">ACBT_2276</name>
</gene>
<dbReference type="GO" id="GO:0009378">
    <property type="term" value="F:four-way junction helicase activity"/>
    <property type="evidence" value="ECO:0007669"/>
    <property type="project" value="InterPro"/>
</dbReference>
<dbReference type="Proteomes" id="UP000509513">
    <property type="component" value="Chromosome"/>
</dbReference>
<dbReference type="InterPro" id="IPR051314">
    <property type="entry name" value="AAA_ATPase_RarA/MGS1/WRNIP1"/>
</dbReference>
<dbReference type="InterPro" id="IPR027417">
    <property type="entry name" value="P-loop_NTPase"/>
</dbReference>
<dbReference type="PANTHER" id="PTHR13779">
    <property type="entry name" value="WERNER HELICASE-INTERACTING PROTEIN 1 FAMILY MEMBER"/>
    <property type="match status" value="1"/>
</dbReference>
<evidence type="ECO:0000256" key="4">
    <source>
        <dbReference type="ARBA" id="ARBA00022840"/>
    </source>
</evidence>
<keyword evidence="4" id="KW-0067">ATP-binding</keyword>
<evidence type="ECO:0000256" key="1">
    <source>
        <dbReference type="ARBA" id="ARBA00002393"/>
    </source>
</evidence>
<dbReference type="InterPro" id="IPR032423">
    <property type="entry name" value="AAA_assoc_2"/>
</dbReference>
<dbReference type="InterPro" id="IPR008921">
    <property type="entry name" value="DNA_pol3_clamp-load_cplx_C"/>
</dbReference>
<evidence type="ECO:0000313" key="6">
    <source>
        <dbReference type="EMBL" id="QKJ28156.1"/>
    </source>
</evidence>
<dbReference type="Gene3D" id="1.20.272.10">
    <property type="match status" value="1"/>
</dbReference>
<name>A0A7L5JSP4_9BACT</name>
<dbReference type="InterPro" id="IPR021886">
    <property type="entry name" value="MgsA_C"/>
</dbReference>
<dbReference type="Gene3D" id="1.10.8.60">
    <property type="match status" value="1"/>
</dbReference>
<dbReference type="Pfam" id="PF16193">
    <property type="entry name" value="AAA_assoc_2"/>
    <property type="match status" value="1"/>
</dbReference>
<dbReference type="GO" id="GO:0000731">
    <property type="term" value="P:DNA synthesis involved in DNA repair"/>
    <property type="evidence" value="ECO:0007669"/>
    <property type="project" value="TreeGrafter"/>
</dbReference>
<dbReference type="AlphaFoldDB" id="A0A7L5JSP4"/>
<dbReference type="GO" id="GO:0008047">
    <property type="term" value="F:enzyme activator activity"/>
    <property type="evidence" value="ECO:0007669"/>
    <property type="project" value="TreeGrafter"/>
</dbReference>
<dbReference type="FunFam" id="1.20.272.10:FF:000001">
    <property type="entry name" value="Putative AAA family ATPase"/>
    <property type="match status" value="1"/>
</dbReference>
<dbReference type="SUPFAM" id="SSF48019">
    <property type="entry name" value="post-AAA+ oligomerization domain-like"/>
    <property type="match status" value="1"/>
</dbReference>
<dbReference type="GO" id="GO:0017116">
    <property type="term" value="F:single-stranded DNA helicase activity"/>
    <property type="evidence" value="ECO:0007669"/>
    <property type="project" value="TreeGrafter"/>
</dbReference>
<dbReference type="CDD" id="cd00009">
    <property type="entry name" value="AAA"/>
    <property type="match status" value="1"/>
</dbReference>
<evidence type="ECO:0000256" key="3">
    <source>
        <dbReference type="ARBA" id="ARBA00022741"/>
    </source>
</evidence>
<evidence type="ECO:0000313" key="7">
    <source>
        <dbReference type="Proteomes" id="UP000509513"/>
    </source>
</evidence>
<dbReference type="SMART" id="SM00382">
    <property type="entry name" value="AAA"/>
    <property type="match status" value="1"/>
</dbReference>
<proteinExistence type="predicted"/>
<dbReference type="CDD" id="cd18139">
    <property type="entry name" value="HLD_clamp_RarA"/>
    <property type="match status" value="1"/>
</dbReference>
<dbReference type="GO" id="GO:0006310">
    <property type="term" value="P:DNA recombination"/>
    <property type="evidence" value="ECO:0007669"/>
    <property type="project" value="InterPro"/>
</dbReference>
<evidence type="ECO:0000259" key="5">
    <source>
        <dbReference type="SMART" id="SM00382"/>
    </source>
</evidence>
<feature type="domain" description="AAA+ ATPase" evidence="5">
    <location>
        <begin position="37"/>
        <end position="150"/>
    </location>
</feature>
<sequence length="403" mass="45722">MIDLSNKYRPTSLDTFVGQSHIIGKDKALYKLIKQKDIPHLFFYGKPGTGKTTLAKIIAKEINTDYFYFNATTIKVEDLRKVFDRYKNSFVKPLIFIDEVHRLSKNQQEVLLPIMENYDAIIIGASTENPFFTLTSAIRSRSFLYEFLPFNYDELLDILNKVFKDVDIKIDKESIDYLIYSSSGDARAMLTLLNFAYKVNNQVDINILRELRKNIIGDGVSSSSSHYDLASAMIKSLRGSNIDAALYYMARLIEGGESVDFITRRFVIFASEDIGNANPNALNLAVSTMLACNKIGYPESRIILSQCAIYLASSPKSNSAYKAINSALETIKNGKILDIPKHLDSQHIGYLYPHDFGGYVEQEYIKENIEFYNSLNIGFEKTLNEWINKIKSVNKGDKDNGVL</sequence>
<dbReference type="GO" id="GO:0003677">
    <property type="term" value="F:DNA binding"/>
    <property type="evidence" value="ECO:0007669"/>
    <property type="project" value="InterPro"/>
</dbReference>
<dbReference type="Pfam" id="PF05496">
    <property type="entry name" value="RuvB_N"/>
    <property type="match status" value="1"/>
</dbReference>
<evidence type="ECO:0000256" key="2">
    <source>
        <dbReference type="ARBA" id="ARBA00020776"/>
    </source>
</evidence>
<dbReference type="GO" id="GO:0006261">
    <property type="term" value="P:DNA-templated DNA replication"/>
    <property type="evidence" value="ECO:0007669"/>
    <property type="project" value="TreeGrafter"/>
</dbReference>
<reference evidence="6 7" key="1">
    <citation type="submission" date="2020-05" db="EMBL/GenBank/DDBJ databases">
        <title>Complete genome sequencing of Campylobacter and Arcobacter type strains.</title>
        <authorList>
            <person name="Miller W.G."/>
            <person name="Yee E."/>
        </authorList>
    </citation>
    <scope>NUCLEOTIDE SEQUENCE [LARGE SCALE GENOMIC DNA]</scope>
    <source>
        <strain evidence="6 7">LMG 21996</strain>
    </source>
</reference>